<organism evidence="9">
    <name type="scientific">Guillardia theta</name>
    <name type="common">Cryptophyte</name>
    <name type="synonym">Cryptomonas phi</name>
    <dbReference type="NCBI Taxonomy" id="55529"/>
    <lineage>
        <taxon>Eukaryota</taxon>
        <taxon>Cryptophyceae</taxon>
        <taxon>Pyrenomonadales</taxon>
        <taxon>Geminigeraceae</taxon>
        <taxon>Guillardia</taxon>
    </lineage>
</organism>
<evidence type="ECO:0000256" key="7">
    <source>
        <dbReference type="SAM" id="SignalP"/>
    </source>
</evidence>
<evidence type="ECO:0000256" key="3">
    <source>
        <dbReference type="ARBA" id="ARBA00022833"/>
    </source>
</evidence>
<feature type="transmembrane region" description="Helical" evidence="6">
    <location>
        <begin position="362"/>
        <end position="379"/>
    </location>
</feature>
<dbReference type="GO" id="GO:0016567">
    <property type="term" value="P:protein ubiquitination"/>
    <property type="evidence" value="ECO:0007669"/>
    <property type="project" value="TreeGrafter"/>
</dbReference>
<dbReference type="Pfam" id="PF13920">
    <property type="entry name" value="zf-C3HC4_3"/>
    <property type="match status" value="1"/>
</dbReference>
<sequence length="553" mass="60487">MRSLLIVTLWFGFLGAARSQSLLVEAGKETDVRIIKPSAKLKSWFSEDTQCTSNQACPSGAYCNAQYRKCMPCSTCQQNSDSIDGRCPQDKCSAVSTSQNDNLPPELVWLFIYPNSITITSGKVFVSAYMYTRDSGAGLRGAAMYVESSTMTGSSHAFYTQAFASQSLISGTPNGGVLNMSFWFQQGDEGGEWGITQLYLVDLQGNHRVYSSSDLLSFGAKVNSTILVSSSVYYDCSNATNINCFWQNAHCKNKLNAQQTNQFAVCECNQGYVGNAFACVKASGSSPSTPSPGITSTPPPPSSQGQISQSPGASVSSPAADTRLPPVAQPQYSQPAGNGPAQSEMSSRTSGGAFDFLNSSNIGFMIALIIVAVLLIFLYQKLPILRILLTRERRVLPQDQTHLRRSSSSSRLRQRNLELVSREAPRPSRRAISEQFIRNQFDFESMRREWSDFLGPPRRAISLPVSRPPLQPPTEPQPISLPQHLKLPGTVPRTEVEEGEECAVCMEMAKNAILFPCGHQDLCIGCAEHIKNNGGTCPVCRHKIQAVQQVKRR</sequence>
<dbReference type="GO" id="GO:0061630">
    <property type="term" value="F:ubiquitin protein ligase activity"/>
    <property type="evidence" value="ECO:0007669"/>
    <property type="project" value="TreeGrafter"/>
</dbReference>
<dbReference type="PANTHER" id="PTHR46858">
    <property type="entry name" value="OS05G0521000 PROTEIN"/>
    <property type="match status" value="1"/>
</dbReference>
<keyword evidence="6" id="KW-1133">Transmembrane helix</keyword>
<feature type="compositionally biased region" description="Polar residues" evidence="5">
    <location>
        <begin position="330"/>
        <end position="348"/>
    </location>
</feature>
<dbReference type="InterPro" id="IPR013083">
    <property type="entry name" value="Znf_RING/FYVE/PHD"/>
</dbReference>
<dbReference type="SUPFAM" id="SSF57850">
    <property type="entry name" value="RING/U-box"/>
    <property type="match status" value="1"/>
</dbReference>
<evidence type="ECO:0000256" key="2">
    <source>
        <dbReference type="ARBA" id="ARBA00022771"/>
    </source>
</evidence>
<feature type="chain" id="PRO_5030598687" description="RING-type domain-containing protein" evidence="7">
    <location>
        <begin position="20"/>
        <end position="553"/>
    </location>
</feature>
<protein>
    <recommendedName>
        <fullName evidence="8">RING-type domain-containing protein</fullName>
    </recommendedName>
</protein>
<dbReference type="Gene3D" id="3.30.40.10">
    <property type="entry name" value="Zinc/RING finger domain, C3HC4 (zinc finger)"/>
    <property type="match status" value="1"/>
</dbReference>
<dbReference type="AlphaFoldDB" id="A0A7S4NYK5"/>
<dbReference type="PANTHER" id="PTHR46858:SF5">
    <property type="entry name" value="E3 UBIQUITIN-PROTEIN LIGASE APD1-RELATED"/>
    <property type="match status" value="1"/>
</dbReference>
<gene>
    <name evidence="9" type="ORF">GTHE00462_LOCUS24660</name>
</gene>
<accession>A0A7S4NYK5</accession>
<keyword evidence="6" id="KW-0812">Transmembrane</keyword>
<evidence type="ECO:0000256" key="4">
    <source>
        <dbReference type="PROSITE-ProRule" id="PRU00175"/>
    </source>
</evidence>
<dbReference type="InterPro" id="IPR001841">
    <property type="entry name" value="Znf_RING"/>
</dbReference>
<name>A0A7S4NYK5_GUITH</name>
<evidence type="ECO:0000256" key="5">
    <source>
        <dbReference type="SAM" id="MobiDB-lite"/>
    </source>
</evidence>
<dbReference type="EMBL" id="HBKN01031704">
    <property type="protein sequence ID" value="CAE2316708.1"/>
    <property type="molecule type" value="Transcribed_RNA"/>
</dbReference>
<keyword evidence="3" id="KW-0862">Zinc</keyword>
<evidence type="ECO:0000313" key="9">
    <source>
        <dbReference type="EMBL" id="CAE2316708.1"/>
    </source>
</evidence>
<feature type="signal peptide" evidence="7">
    <location>
        <begin position="1"/>
        <end position="19"/>
    </location>
</feature>
<keyword evidence="7" id="KW-0732">Signal</keyword>
<dbReference type="GO" id="GO:0008270">
    <property type="term" value="F:zinc ion binding"/>
    <property type="evidence" value="ECO:0007669"/>
    <property type="project" value="UniProtKB-KW"/>
</dbReference>
<proteinExistence type="predicted"/>
<evidence type="ECO:0000259" key="8">
    <source>
        <dbReference type="PROSITE" id="PS50089"/>
    </source>
</evidence>
<dbReference type="PROSITE" id="PS50089">
    <property type="entry name" value="ZF_RING_2"/>
    <property type="match status" value="1"/>
</dbReference>
<evidence type="ECO:0000256" key="6">
    <source>
        <dbReference type="SAM" id="Phobius"/>
    </source>
</evidence>
<reference evidence="9" key="1">
    <citation type="submission" date="2021-01" db="EMBL/GenBank/DDBJ databases">
        <authorList>
            <person name="Corre E."/>
            <person name="Pelletier E."/>
            <person name="Niang G."/>
            <person name="Scheremetjew M."/>
            <person name="Finn R."/>
            <person name="Kale V."/>
            <person name="Holt S."/>
            <person name="Cochrane G."/>
            <person name="Meng A."/>
            <person name="Brown T."/>
            <person name="Cohen L."/>
        </authorList>
    </citation>
    <scope>NUCLEOTIDE SEQUENCE</scope>
    <source>
        <strain evidence="9">CCMP 2712</strain>
    </source>
</reference>
<keyword evidence="1" id="KW-0479">Metal-binding</keyword>
<feature type="domain" description="RING-type" evidence="8">
    <location>
        <begin position="502"/>
        <end position="541"/>
    </location>
</feature>
<keyword evidence="6" id="KW-0472">Membrane</keyword>
<feature type="region of interest" description="Disordered" evidence="5">
    <location>
        <begin position="288"/>
        <end position="348"/>
    </location>
</feature>
<dbReference type="SMART" id="SM00184">
    <property type="entry name" value="RING"/>
    <property type="match status" value="1"/>
</dbReference>
<keyword evidence="2 4" id="KW-0863">Zinc-finger</keyword>
<evidence type="ECO:0000256" key="1">
    <source>
        <dbReference type="ARBA" id="ARBA00022723"/>
    </source>
</evidence>